<dbReference type="AlphaFoldDB" id="A0A2T1C1A3"/>
<evidence type="ECO:0000313" key="2">
    <source>
        <dbReference type="Proteomes" id="UP000238762"/>
    </source>
</evidence>
<dbReference type="OrthoDB" id="1522627at2"/>
<dbReference type="RefSeq" id="WP_106289515.1">
    <property type="nucleotide sequence ID" value="NZ_CAWNTC010000103.1"/>
</dbReference>
<evidence type="ECO:0000313" key="1">
    <source>
        <dbReference type="EMBL" id="PSB02049.1"/>
    </source>
</evidence>
<evidence type="ECO:0008006" key="3">
    <source>
        <dbReference type="Google" id="ProtNLM"/>
    </source>
</evidence>
<organism evidence="1 2">
    <name type="scientific">Merismopedia glauca CCAP 1448/3</name>
    <dbReference type="NCBI Taxonomy" id="1296344"/>
    <lineage>
        <taxon>Bacteria</taxon>
        <taxon>Bacillati</taxon>
        <taxon>Cyanobacteriota</taxon>
        <taxon>Cyanophyceae</taxon>
        <taxon>Synechococcales</taxon>
        <taxon>Merismopediaceae</taxon>
        <taxon>Merismopedia</taxon>
    </lineage>
</organism>
<reference evidence="1 2" key="2">
    <citation type="submission" date="2018-03" db="EMBL/GenBank/DDBJ databases">
        <title>The ancient ancestry and fast evolution of plastids.</title>
        <authorList>
            <person name="Moore K.R."/>
            <person name="Magnabosco C."/>
            <person name="Momper L."/>
            <person name="Gold D.A."/>
            <person name="Bosak T."/>
            <person name="Fournier G.P."/>
        </authorList>
    </citation>
    <scope>NUCLEOTIDE SEQUENCE [LARGE SCALE GENOMIC DNA]</scope>
    <source>
        <strain evidence="1 2">CCAP 1448/3</strain>
    </source>
</reference>
<protein>
    <recommendedName>
        <fullName evidence="3">WD-40 repeat-containing protein</fullName>
    </recommendedName>
</protein>
<sequence length="267" mass="30652">MNSRRAIAFFTITASTLISQISLAETKIGTSGNVKAEISYQEKPQYEYQVHLKIFRGGKKLLDIHEPQKDVSDKPVVGIDPDNKLPVLDLDGNKEPEVIADFFTGGAHCCTYSLIYRYQSKEKRYTVKRFDWGNVGYELKDLNNDKLPEFRSADDRFAYAFASYAASGFPLQIWQYRQGKMIDVTRKYPKLIRANALELWQSYQQAKKEDGEVKGLLTAYLADKYLLGESVDGWKRVKQVYKASDRDQYFAAVRKFLGETGYLKVRS</sequence>
<keyword evidence="2" id="KW-1185">Reference proteome</keyword>
<comment type="caution">
    <text evidence="1">The sequence shown here is derived from an EMBL/GenBank/DDBJ whole genome shotgun (WGS) entry which is preliminary data.</text>
</comment>
<dbReference type="EMBL" id="PVWJ01000076">
    <property type="protein sequence ID" value="PSB02049.1"/>
    <property type="molecule type" value="Genomic_DNA"/>
</dbReference>
<name>A0A2T1C1A3_9CYAN</name>
<dbReference type="Proteomes" id="UP000238762">
    <property type="component" value="Unassembled WGS sequence"/>
</dbReference>
<reference evidence="1 2" key="1">
    <citation type="submission" date="2018-02" db="EMBL/GenBank/DDBJ databases">
        <authorList>
            <person name="Cohen D.B."/>
            <person name="Kent A.D."/>
        </authorList>
    </citation>
    <scope>NUCLEOTIDE SEQUENCE [LARGE SCALE GENOMIC DNA]</scope>
    <source>
        <strain evidence="1 2">CCAP 1448/3</strain>
    </source>
</reference>
<accession>A0A2T1C1A3</accession>
<gene>
    <name evidence="1" type="ORF">C7B64_15235</name>
</gene>
<proteinExistence type="predicted"/>